<evidence type="ECO:0000259" key="3">
    <source>
        <dbReference type="Pfam" id="PF02342"/>
    </source>
</evidence>
<evidence type="ECO:0000259" key="2">
    <source>
        <dbReference type="Pfam" id="PF00188"/>
    </source>
</evidence>
<comment type="similarity">
    <text evidence="1">Belongs to the CAPAB/TerDEXZ family.</text>
</comment>
<dbReference type="InterPro" id="IPR051324">
    <property type="entry name" value="Stress/Tellurium_Resist"/>
</dbReference>
<keyword evidence="5" id="KW-1185">Reference proteome</keyword>
<dbReference type="SUPFAM" id="SSF55797">
    <property type="entry name" value="PR-1-like"/>
    <property type="match status" value="1"/>
</dbReference>
<dbReference type="InterPro" id="IPR035940">
    <property type="entry name" value="CAP_sf"/>
</dbReference>
<comment type="caution">
    <text evidence="4">The sequence shown here is derived from an EMBL/GenBank/DDBJ whole genome shotgun (WGS) entry which is preliminary data.</text>
</comment>
<dbReference type="InterPro" id="IPR003325">
    <property type="entry name" value="TerD"/>
</dbReference>
<protein>
    <recommendedName>
        <fullName evidence="6">TerD domain-containing protein</fullName>
    </recommendedName>
</protein>
<feature type="domain" description="SCP" evidence="2">
    <location>
        <begin position="172"/>
        <end position="235"/>
    </location>
</feature>
<proteinExistence type="inferred from homology"/>
<dbReference type="OrthoDB" id="68195at2"/>
<dbReference type="PANTHER" id="PTHR32097">
    <property type="entry name" value="CAMP-BINDING PROTEIN 1-RELATED"/>
    <property type="match status" value="1"/>
</dbReference>
<feature type="domain" description="TerD" evidence="3">
    <location>
        <begin position="25"/>
        <end position="153"/>
    </location>
</feature>
<dbReference type="Pfam" id="PF02342">
    <property type="entry name" value="TerD"/>
    <property type="match status" value="1"/>
</dbReference>
<evidence type="ECO:0008006" key="6">
    <source>
        <dbReference type="Google" id="ProtNLM"/>
    </source>
</evidence>
<dbReference type="CDD" id="cd05379">
    <property type="entry name" value="CAP_bacterial"/>
    <property type="match status" value="1"/>
</dbReference>
<accession>A0A4U0SBC9</accession>
<evidence type="ECO:0000256" key="1">
    <source>
        <dbReference type="ARBA" id="ARBA00008775"/>
    </source>
</evidence>
<evidence type="ECO:0000313" key="5">
    <source>
        <dbReference type="Proteomes" id="UP000305778"/>
    </source>
</evidence>
<dbReference type="Gene3D" id="3.40.33.10">
    <property type="entry name" value="CAP"/>
    <property type="match status" value="1"/>
</dbReference>
<dbReference type="CDD" id="cd06974">
    <property type="entry name" value="TerD_like"/>
    <property type="match status" value="1"/>
</dbReference>
<organism evidence="4 5">
    <name type="scientific">Actinacidiphila oryziradicis</name>
    <dbReference type="NCBI Taxonomy" id="2571141"/>
    <lineage>
        <taxon>Bacteria</taxon>
        <taxon>Bacillati</taxon>
        <taxon>Actinomycetota</taxon>
        <taxon>Actinomycetes</taxon>
        <taxon>Kitasatosporales</taxon>
        <taxon>Streptomycetaceae</taxon>
        <taxon>Actinacidiphila</taxon>
    </lineage>
</organism>
<dbReference type="AlphaFoldDB" id="A0A4U0SBC9"/>
<dbReference type="Pfam" id="PF00188">
    <property type="entry name" value="CAP"/>
    <property type="match status" value="1"/>
</dbReference>
<dbReference type="EMBL" id="SUMC01000035">
    <property type="protein sequence ID" value="TKA06664.1"/>
    <property type="molecule type" value="Genomic_DNA"/>
</dbReference>
<dbReference type="PANTHER" id="PTHR32097:SF4">
    <property type="entry name" value="GENERAL STRESS PROTEIN 16U"/>
    <property type="match status" value="1"/>
</dbReference>
<evidence type="ECO:0000313" key="4">
    <source>
        <dbReference type="EMBL" id="TKA06664.1"/>
    </source>
</evidence>
<dbReference type="Gene3D" id="2.60.60.30">
    <property type="entry name" value="sav2460 like domains"/>
    <property type="match status" value="1"/>
</dbReference>
<dbReference type="InterPro" id="IPR014044">
    <property type="entry name" value="CAP_dom"/>
</dbReference>
<dbReference type="Proteomes" id="UP000305778">
    <property type="component" value="Unassembled WGS sequence"/>
</dbReference>
<gene>
    <name evidence="4" type="ORF">FCI23_30220</name>
</gene>
<name>A0A4U0SBC9_9ACTN</name>
<reference evidence="4 5" key="1">
    <citation type="submission" date="2019-04" db="EMBL/GenBank/DDBJ databases">
        <title>Streptomyces oryziradicis sp. nov., a novel actinomycete isolated from rhizosphere soil of rice (Oryza sativa L.).</title>
        <authorList>
            <person name="Li C."/>
        </authorList>
    </citation>
    <scope>NUCLEOTIDE SEQUENCE [LARGE SCALE GENOMIC DNA]</scope>
    <source>
        <strain evidence="4 5">NEAU-C40</strain>
    </source>
</reference>
<sequence length="309" mass="32216">MGDLVPGGNQAMPVGVLVIRVRGPFDVSVLITGHGGKVAGDEDFVFFNQPVAPGARLDGDTVMVDPRRLRAGASRVTVVVSPAEPGTPMGRLPVPVMSVMGSDGMLVARFIPPRPTQETVLLLAEIYRRGTEWKLRALGQGYADGLAGVARDFGVDVADDGSSGGADGGFVGLVNAERSRSGVPALALDARLVAAARAHAGVMAAQGQLGAEGPDGTSLFHRVAASGYAYLTIAEHRNSRPALRSTRAPSRNTVTEPSARPGVLRCTACSTQVQRPVGHSHSPRPSEVPCSTEVGRYAYTSAVPPLRHM</sequence>